<accession>A0A8T1K5T5</accession>
<dbReference type="Proteomes" id="UP000735874">
    <property type="component" value="Unassembled WGS sequence"/>
</dbReference>
<proteinExistence type="predicted"/>
<dbReference type="AlphaFoldDB" id="A0A8T1K5T5"/>
<dbReference type="Proteomes" id="UP000697107">
    <property type="component" value="Unassembled WGS sequence"/>
</dbReference>
<evidence type="ECO:0000313" key="2">
    <source>
        <dbReference type="EMBL" id="KAG2971650.1"/>
    </source>
</evidence>
<dbReference type="EMBL" id="RCML01000658">
    <property type="protein sequence ID" value="KAG2971650.1"/>
    <property type="molecule type" value="Genomic_DNA"/>
</dbReference>
<reference evidence="2" key="1">
    <citation type="submission" date="2018-10" db="EMBL/GenBank/DDBJ databases">
        <title>Effector identification in a new, highly contiguous assembly of the strawberry crown rot pathogen Phytophthora cactorum.</title>
        <authorList>
            <person name="Armitage A.D."/>
            <person name="Nellist C.F."/>
            <person name="Bates H."/>
            <person name="Vickerstaff R.J."/>
            <person name="Harrison R.J."/>
        </authorList>
    </citation>
    <scope>NUCLEOTIDE SEQUENCE</scope>
    <source>
        <strain evidence="1">15-7</strain>
        <strain evidence="2">P415</strain>
    </source>
</reference>
<organism evidence="2 3">
    <name type="scientific">Phytophthora cactorum</name>
    <dbReference type="NCBI Taxonomy" id="29920"/>
    <lineage>
        <taxon>Eukaryota</taxon>
        <taxon>Sar</taxon>
        <taxon>Stramenopiles</taxon>
        <taxon>Oomycota</taxon>
        <taxon>Peronosporomycetes</taxon>
        <taxon>Peronosporales</taxon>
        <taxon>Peronosporaceae</taxon>
        <taxon>Phytophthora</taxon>
    </lineage>
</organism>
<name>A0A8T1K5T5_9STRA</name>
<sequence>MKICPSHVAKPLESVLYVRFSLIPYPVLDDHLDGDRDLLPSGDREENPFVAVSSELDFRRRFPLDAN</sequence>
<gene>
    <name evidence="1" type="ORF">PC113_g15431</name>
    <name evidence="2" type="ORF">PC118_g16161</name>
</gene>
<comment type="caution">
    <text evidence="2">The sequence shown here is derived from an EMBL/GenBank/DDBJ whole genome shotgun (WGS) entry which is preliminary data.</text>
</comment>
<protein>
    <submittedName>
        <fullName evidence="2">Uncharacterized protein</fullName>
    </submittedName>
</protein>
<dbReference type="EMBL" id="RCMG01000571">
    <property type="protein sequence ID" value="KAG2851968.1"/>
    <property type="molecule type" value="Genomic_DNA"/>
</dbReference>
<evidence type="ECO:0000313" key="1">
    <source>
        <dbReference type="EMBL" id="KAG2851968.1"/>
    </source>
</evidence>
<evidence type="ECO:0000313" key="3">
    <source>
        <dbReference type="Proteomes" id="UP000697107"/>
    </source>
</evidence>